<dbReference type="GeneID" id="19235422"/>
<dbReference type="eggNOG" id="KOG1674">
    <property type="taxonomic scope" value="Eukaryota"/>
</dbReference>
<feature type="region of interest" description="Disordered" evidence="1">
    <location>
        <begin position="471"/>
        <end position="525"/>
    </location>
</feature>
<dbReference type="InterPro" id="IPR013922">
    <property type="entry name" value="Cyclin_PHO80-like"/>
</dbReference>
<name>U1FZ34_ENDPU</name>
<proteinExistence type="predicted"/>
<evidence type="ECO:0000256" key="1">
    <source>
        <dbReference type="SAM" id="MobiDB-lite"/>
    </source>
</evidence>
<dbReference type="GO" id="GO:0005634">
    <property type="term" value="C:nucleus"/>
    <property type="evidence" value="ECO:0007669"/>
    <property type="project" value="TreeGrafter"/>
</dbReference>
<evidence type="ECO:0000313" key="2">
    <source>
        <dbReference type="EMBL" id="ERF70172.1"/>
    </source>
</evidence>
<feature type="compositionally biased region" description="Polar residues" evidence="1">
    <location>
        <begin position="617"/>
        <end position="627"/>
    </location>
</feature>
<dbReference type="PANTHER" id="PTHR15615">
    <property type="match status" value="1"/>
</dbReference>
<dbReference type="GO" id="GO:0000307">
    <property type="term" value="C:cyclin-dependent protein kinase holoenzyme complex"/>
    <property type="evidence" value="ECO:0007669"/>
    <property type="project" value="TreeGrafter"/>
</dbReference>
<dbReference type="CDD" id="cd20557">
    <property type="entry name" value="CYCLIN_ScPCL1-like"/>
    <property type="match status" value="1"/>
</dbReference>
<sequence length="742" mass="81468">MGTLFAHQSMPHQKRAPVGYFEYSLNHPFSCSESQRKDAIGSATSATIDTFSDSSSQLSWKPTACQSSTQTTPESIRSYGNPSQAGIACLGVLQETVPSVDVPSWREGVEKESQAPGFILPPSQRQNCRRTGLSSRGADARHISPPPTLVRQPERRQCFVSSLVIFAAGLIAAVWPLSAPVLHDTSYAHNVLPLQDFITETLRRSKTSYSTLQVAMYYLVLLKAHLPKCDFTQEQSCVAADRRAMQCGRRMFLSALMLASKFLQDRNYSTRAWGKITGLPTSEINTNELKFLEAVNWKLHVSKEKFERWSHAVIALSSPPRPGISPTPQPSLVETVGWSAVLERLTPDSLDDFSQFRNGSAILKNPCYPTDLNGMLTPPTSPPESTTSDQEEPSDGAEVKDDAFHIAASNGVTSTYPILPPAPCQQNLPTPRSTPRLSKSLSSSRAARGTARCPESSSALAMLKLCARPANRTLCPPPTQRPCPRADAASRPSISRRSSISSSTSDSSSPESVRSDLSGFPGRSRSSSISSVASSVLASFQSANTLDLVSNDAQLPCHLQQHINPSKVDCSSTLRPEEYSAADALLRFHEFRQREAKQEEASKPVSDSMQSDLTQFSNHQLTECTSYQEKEKKKKKKRTHSKTNISDLLNIPEDDLQSLVRKELMTSGGEVEPLVTCDDDAANNTLGRQCKRNRSIKGQSSAVDHTRMLMKEKNKEKRTFSSKCRISHSENRQALAGFAGRT</sequence>
<dbReference type="EMBL" id="KE721353">
    <property type="protein sequence ID" value="ERF70172.1"/>
    <property type="molecule type" value="Genomic_DNA"/>
</dbReference>
<feature type="compositionally biased region" description="Low complexity" evidence="1">
    <location>
        <begin position="431"/>
        <end position="448"/>
    </location>
</feature>
<organism evidence="2 3">
    <name type="scientific">Endocarpon pusillum (strain Z07020 / HMAS-L-300199)</name>
    <name type="common">Lichen-forming fungus</name>
    <dbReference type="NCBI Taxonomy" id="1263415"/>
    <lineage>
        <taxon>Eukaryota</taxon>
        <taxon>Fungi</taxon>
        <taxon>Dikarya</taxon>
        <taxon>Ascomycota</taxon>
        <taxon>Pezizomycotina</taxon>
        <taxon>Eurotiomycetes</taxon>
        <taxon>Chaetothyriomycetidae</taxon>
        <taxon>Verrucariales</taxon>
        <taxon>Verrucariaceae</taxon>
        <taxon>Endocarpon</taxon>
    </lineage>
</organism>
<feature type="compositionally biased region" description="Basic residues" evidence="1">
    <location>
        <begin position="632"/>
        <end position="641"/>
    </location>
</feature>
<dbReference type="OrthoDB" id="286814at2759"/>
<feature type="region of interest" description="Disordered" evidence="1">
    <location>
        <begin position="369"/>
        <end position="398"/>
    </location>
</feature>
<dbReference type="GO" id="GO:0019901">
    <property type="term" value="F:protein kinase binding"/>
    <property type="evidence" value="ECO:0007669"/>
    <property type="project" value="InterPro"/>
</dbReference>
<evidence type="ECO:0000313" key="3">
    <source>
        <dbReference type="Proteomes" id="UP000019373"/>
    </source>
</evidence>
<dbReference type="Pfam" id="PF08613">
    <property type="entry name" value="Cyclin"/>
    <property type="match status" value="1"/>
</dbReference>
<reference evidence="3" key="1">
    <citation type="journal article" date="2014" name="BMC Genomics">
        <title>Genome characteristics reveal the impact of lichenization on lichen-forming fungus Endocarpon pusillum Hedwig (Verrucariales, Ascomycota).</title>
        <authorList>
            <person name="Wang Y.-Y."/>
            <person name="Liu B."/>
            <person name="Zhang X.-Y."/>
            <person name="Zhou Q.-M."/>
            <person name="Zhang T."/>
            <person name="Li H."/>
            <person name="Yu Y.-F."/>
            <person name="Zhang X.-L."/>
            <person name="Hao X.-Y."/>
            <person name="Wang M."/>
            <person name="Wang L."/>
            <person name="Wei J.-C."/>
        </authorList>
    </citation>
    <scope>NUCLEOTIDE SEQUENCE [LARGE SCALE GENOMIC DNA]</scope>
    <source>
        <strain evidence="3">Z07020 / HMAS-L-300199</strain>
    </source>
</reference>
<feature type="region of interest" description="Disordered" evidence="1">
    <location>
        <begin position="111"/>
        <end position="147"/>
    </location>
</feature>
<evidence type="ECO:0008006" key="4">
    <source>
        <dbReference type="Google" id="ProtNLM"/>
    </source>
</evidence>
<gene>
    <name evidence="2" type="ORF">EPUS_00359</name>
</gene>
<feature type="region of interest" description="Disordered" evidence="1">
    <location>
        <begin position="617"/>
        <end position="644"/>
    </location>
</feature>
<protein>
    <recommendedName>
        <fullName evidence="4">Cyclin N-terminal domain-containing protein</fullName>
    </recommendedName>
</protein>
<feature type="region of interest" description="Disordered" evidence="1">
    <location>
        <begin position="415"/>
        <end position="454"/>
    </location>
</feature>
<dbReference type="PANTHER" id="PTHR15615:SF36">
    <property type="entry name" value="PHO85 CYCLIN-5"/>
    <property type="match status" value="1"/>
</dbReference>
<feature type="compositionally biased region" description="Low complexity" evidence="1">
    <location>
        <begin position="485"/>
        <end position="525"/>
    </location>
</feature>
<keyword evidence="3" id="KW-1185">Reference proteome</keyword>
<dbReference type="HOGENOM" id="CLU_374287_0_0_1"/>
<dbReference type="AlphaFoldDB" id="U1FZ34"/>
<accession>U1FZ34</accession>
<feature type="region of interest" description="Disordered" evidence="1">
    <location>
        <begin position="51"/>
        <end position="78"/>
    </location>
</feature>
<dbReference type="GO" id="GO:0016538">
    <property type="term" value="F:cyclin-dependent protein serine/threonine kinase regulator activity"/>
    <property type="evidence" value="ECO:0007669"/>
    <property type="project" value="TreeGrafter"/>
</dbReference>
<dbReference type="Proteomes" id="UP000019373">
    <property type="component" value="Unassembled WGS sequence"/>
</dbReference>
<dbReference type="Gene3D" id="1.10.472.10">
    <property type="entry name" value="Cyclin-like"/>
    <property type="match status" value="1"/>
</dbReference>
<dbReference type="RefSeq" id="XP_007804207.1">
    <property type="nucleotide sequence ID" value="XM_007806016.1"/>
</dbReference>